<evidence type="ECO:0000313" key="2">
    <source>
        <dbReference type="EMBL" id="KAK8072739.1"/>
    </source>
</evidence>
<protein>
    <submittedName>
        <fullName evidence="2">Uncharacterized protein</fullName>
    </submittedName>
</protein>
<accession>A0ABR1VS58</accession>
<reference evidence="2 3" key="1">
    <citation type="submission" date="2023-01" db="EMBL/GenBank/DDBJ databases">
        <title>Analysis of 21 Apiospora genomes using comparative genomics revels a genus with tremendous synthesis potential of carbohydrate active enzymes and secondary metabolites.</title>
        <authorList>
            <person name="Sorensen T."/>
        </authorList>
    </citation>
    <scope>NUCLEOTIDE SEQUENCE [LARGE SCALE GENOMIC DNA]</scope>
    <source>
        <strain evidence="2 3">CBS 83171</strain>
    </source>
</reference>
<proteinExistence type="predicted"/>
<name>A0ABR1VS58_9PEZI</name>
<gene>
    <name evidence="2" type="ORF">PG996_006087</name>
</gene>
<dbReference type="EMBL" id="JAQQWM010000003">
    <property type="protein sequence ID" value="KAK8072739.1"/>
    <property type="molecule type" value="Genomic_DNA"/>
</dbReference>
<feature type="region of interest" description="Disordered" evidence="1">
    <location>
        <begin position="277"/>
        <end position="310"/>
    </location>
</feature>
<sequence>MDEVDAYENTIEKVTQAAEWVDDEVKGMILTNEFNVPAPVDETADHHPMVGQVLGAMLGLMSPNPKRIDQARETAYELFSKPEADLPQILSDVADEFWRLGVSVEPVRPYIPKLHAGPLSAGPSTELLRLVGDFHHPIVVDEWLLPNHPDDLLATLTSPGDEYPAACAAKLVLLVLFGLYVLNVCGGGYLEIQKGWREHVQELSPTDADWMNQIDPHPEPSFNLPNQMEAYNELLSMVTAIDFLGDGKGGITNPLKYQYPNIHKFFVRPVDLVAKDSETREGQARRRSSTTTSTGWIAIPMRQNPRSHTL</sequence>
<keyword evidence="3" id="KW-1185">Reference proteome</keyword>
<evidence type="ECO:0000256" key="1">
    <source>
        <dbReference type="SAM" id="MobiDB-lite"/>
    </source>
</evidence>
<organism evidence="2 3">
    <name type="scientific">Apiospora saccharicola</name>
    <dbReference type="NCBI Taxonomy" id="335842"/>
    <lineage>
        <taxon>Eukaryota</taxon>
        <taxon>Fungi</taxon>
        <taxon>Dikarya</taxon>
        <taxon>Ascomycota</taxon>
        <taxon>Pezizomycotina</taxon>
        <taxon>Sordariomycetes</taxon>
        <taxon>Xylariomycetidae</taxon>
        <taxon>Amphisphaeriales</taxon>
        <taxon>Apiosporaceae</taxon>
        <taxon>Apiospora</taxon>
    </lineage>
</organism>
<dbReference type="Proteomes" id="UP001446871">
    <property type="component" value="Unassembled WGS sequence"/>
</dbReference>
<comment type="caution">
    <text evidence="2">The sequence shown here is derived from an EMBL/GenBank/DDBJ whole genome shotgun (WGS) entry which is preliminary data.</text>
</comment>
<evidence type="ECO:0000313" key="3">
    <source>
        <dbReference type="Proteomes" id="UP001446871"/>
    </source>
</evidence>